<sequence>MRCSECGCFIIKEREVYVVHDPKVYCWACSKEKTEFFDQMQATGASLAQVLRTDGYGNTESAPRAVNAIEVEDEAPPPATEDVNE</sequence>
<reference evidence="1" key="1">
    <citation type="journal article" date="2015" name="Nature">
        <title>Complex archaea that bridge the gap between prokaryotes and eukaryotes.</title>
        <authorList>
            <person name="Spang A."/>
            <person name="Saw J.H."/>
            <person name="Jorgensen S.L."/>
            <person name="Zaremba-Niedzwiedzka K."/>
            <person name="Martijn J."/>
            <person name="Lind A.E."/>
            <person name="van Eijk R."/>
            <person name="Schleper C."/>
            <person name="Guy L."/>
            <person name="Ettema T.J."/>
        </authorList>
    </citation>
    <scope>NUCLEOTIDE SEQUENCE</scope>
</reference>
<organism evidence="1">
    <name type="scientific">marine sediment metagenome</name>
    <dbReference type="NCBI Taxonomy" id="412755"/>
    <lineage>
        <taxon>unclassified sequences</taxon>
        <taxon>metagenomes</taxon>
        <taxon>ecological metagenomes</taxon>
    </lineage>
</organism>
<comment type="caution">
    <text evidence="1">The sequence shown here is derived from an EMBL/GenBank/DDBJ whole genome shotgun (WGS) entry which is preliminary data.</text>
</comment>
<accession>A0A0F9B2J7</accession>
<proteinExistence type="predicted"/>
<gene>
    <name evidence="1" type="ORF">LCGC14_2580200</name>
</gene>
<protein>
    <submittedName>
        <fullName evidence="1">Uncharacterized protein</fullName>
    </submittedName>
</protein>
<evidence type="ECO:0000313" key="1">
    <source>
        <dbReference type="EMBL" id="KKL08012.1"/>
    </source>
</evidence>
<dbReference type="AlphaFoldDB" id="A0A0F9B2J7"/>
<dbReference type="EMBL" id="LAZR01043053">
    <property type="protein sequence ID" value="KKL08012.1"/>
    <property type="molecule type" value="Genomic_DNA"/>
</dbReference>
<name>A0A0F9B2J7_9ZZZZ</name>